<evidence type="ECO:0008006" key="4">
    <source>
        <dbReference type="Google" id="ProtNLM"/>
    </source>
</evidence>
<keyword evidence="3" id="KW-1185">Reference proteome</keyword>
<feature type="region of interest" description="Disordered" evidence="1">
    <location>
        <begin position="346"/>
        <end position="421"/>
    </location>
</feature>
<feature type="region of interest" description="Disordered" evidence="1">
    <location>
        <begin position="57"/>
        <end position="117"/>
    </location>
</feature>
<organism evidence="2 3">
    <name type="scientific">Paramarasmius palmivorus</name>
    <dbReference type="NCBI Taxonomy" id="297713"/>
    <lineage>
        <taxon>Eukaryota</taxon>
        <taxon>Fungi</taxon>
        <taxon>Dikarya</taxon>
        <taxon>Basidiomycota</taxon>
        <taxon>Agaricomycotina</taxon>
        <taxon>Agaricomycetes</taxon>
        <taxon>Agaricomycetidae</taxon>
        <taxon>Agaricales</taxon>
        <taxon>Marasmiineae</taxon>
        <taxon>Marasmiaceae</taxon>
        <taxon>Paramarasmius</taxon>
    </lineage>
</organism>
<feature type="compositionally biased region" description="Polar residues" evidence="1">
    <location>
        <begin position="74"/>
        <end position="87"/>
    </location>
</feature>
<evidence type="ECO:0000313" key="2">
    <source>
        <dbReference type="EMBL" id="KAK7030301.1"/>
    </source>
</evidence>
<dbReference type="PANTHER" id="PTHR33096:SF1">
    <property type="entry name" value="CXC1-LIKE CYSTEINE CLUSTER ASSOCIATED WITH KDZ TRANSPOSASES DOMAIN-CONTAINING PROTEIN"/>
    <property type="match status" value="1"/>
</dbReference>
<protein>
    <recommendedName>
        <fullName evidence="4">CxC1-like cysteine cluster associated with KDZ transposases domain-containing protein</fullName>
    </recommendedName>
</protein>
<dbReference type="AlphaFoldDB" id="A0AAW0BV55"/>
<proteinExistence type="predicted"/>
<comment type="caution">
    <text evidence="2">The sequence shown here is derived from an EMBL/GenBank/DDBJ whole genome shotgun (WGS) entry which is preliminary data.</text>
</comment>
<dbReference type="PANTHER" id="PTHR33096">
    <property type="entry name" value="CXC2 DOMAIN-CONTAINING PROTEIN"/>
    <property type="match status" value="1"/>
</dbReference>
<dbReference type="InterPro" id="IPR040521">
    <property type="entry name" value="KDZ"/>
</dbReference>
<name>A0AAW0BV55_9AGAR</name>
<accession>A0AAW0BV55</accession>
<evidence type="ECO:0000256" key="1">
    <source>
        <dbReference type="SAM" id="MobiDB-lite"/>
    </source>
</evidence>
<dbReference type="Proteomes" id="UP001383192">
    <property type="component" value="Unassembled WGS sequence"/>
</dbReference>
<feature type="compositionally biased region" description="Basic and acidic residues" evidence="1">
    <location>
        <begin position="360"/>
        <end position="388"/>
    </location>
</feature>
<evidence type="ECO:0000313" key="3">
    <source>
        <dbReference type="Proteomes" id="UP001383192"/>
    </source>
</evidence>
<dbReference type="EMBL" id="JAYKXP010000078">
    <property type="protein sequence ID" value="KAK7030301.1"/>
    <property type="molecule type" value="Genomic_DNA"/>
</dbReference>
<feature type="compositionally biased region" description="Polar residues" evidence="1">
    <location>
        <begin position="389"/>
        <end position="398"/>
    </location>
</feature>
<sequence length="1004" mass="114531">MSLRKSTSRLNNKVIIRSGGRFGLATREIQDVNKTREEKLKARRAQDQMLATMSFAQQEEHEHPNDLPALAPQSPFSSSGPEQNTGFMSMDVPTQGADSDDDSMDIDQPRGPNFPPGEEGAINSHVGGEYFFNQMLDDMIEHHPKRHDDRTRKKRVQKTVDTWRSQRPRLVKAYLAYKARGPPTNISGETEWSLSVLDFSTNGEHTFFNCEKATETENQTLTVNETLVRHGFIGASAERPVLAFSFSLFEIYRQVHRVCPRFSIDGLSKSLQYLHGMAREAHLENQLQTAYDEYLAILREVDSLSLSALGRLSEQAQTIRLCPPCTYKVKDETPLVPSILLSMDGNNSLKQVDPQYRAGQTREDDRELPDYRWLEEDTVDQFKDEVRKGQSTAKSSQPPNHPVPNLSTSEESPPTLQNDNNDDRIAWLNVNETEELAACVDTCVDRWKNAGPEAHKKMFALFKTTGIFVAFISMKYPLAVIHALITKLGEKLGVGYDIMCAFFTTMKRSDKLRDLIKDKHLIGVVPAFHGHAHNRKCQVSWHPQYIEGVGIEDFEECERTFARSNNLASITRLSTPFHRRQEILEHFSFHSEDKFANAGKFILANYRQALKCINDDAQALEALFAKLHITAQDCEQFLKDEHEHFNKPIVDVEDEESWKIDYVEVLQTWWAAVRKSNDAAKKHDDLEAFSNKYPAKQASTIRAQHRTTLASERLAEQNLLDLEYHHGIEFRWTPDSTEYLGTLSGIASRTYRRVLEELERLVVQRLFELTKLNMSGVGYKQRDKITKALKARAEAIRKALDAYNTAASAVFPPRKKLIWQDILAMVTLADFDLLKDTHLDIAKLPWAQTENREAMQMHFRVRRAKEEIGRLNVEITRLVTFMLDEYYDYEAAIASTKATDPDLSFELSRQLKRRLTLHAYIAAHLVQASRLRNFSGRLSPGEHIGSEQSMRTGPLPDWATKIIGLVVNDEQVKEPSNLDVESDELEKTGWNASDIVGFMDDLAL</sequence>
<gene>
    <name evidence="2" type="ORF">VNI00_014223</name>
</gene>
<feature type="compositionally biased region" description="Polar residues" evidence="1">
    <location>
        <begin position="405"/>
        <end position="419"/>
    </location>
</feature>
<dbReference type="Pfam" id="PF18758">
    <property type="entry name" value="KDZ"/>
    <property type="match status" value="1"/>
</dbReference>
<reference evidence="2 3" key="1">
    <citation type="submission" date="2024-01" db="EMBL/GenBank/DDBJ databases">
        <title>A draft genome for a cacao thread blight-causing isolate of Paramarasmius palmivorus.</title>
        <authorList>
            <person name="Baruah I.K."/>
            <person name="Bukari Y."/>
            <person name="Amoako-Attah I."/>
            <person name="Meinhardt L.W."/>
            <person name="Bailey B.A."/>
            <person name="Cohen S.P."/>
        </authorList>
    </citation>
    <scope>NUCLEOTIDE SEQUENCE [LARGE SCALE GENOMIC DNA]</scope>
    <source>
        <strain evidence="2 3">GH-12</strain>
    </source>
</reference>